<dbReference type="Proteomes" id="UP000585363">
    <property type="component" value="Unassembled WGS sequence"/>
</dbReference>
<feature type="domain" description="Major facilitator superfamily (MFS) profile" evidence="7">
    <location>
        <begin position="11"/>
        <end position="382"/>
    </location>
</feature>
<feature type="transmembrane region" description="Helical" evidence="6">
    <location>
        <begin position="45"/>
        <end position="65"/>
    </location>
</feature>
<evidence type="ECO:0000259" key="7">
    <source>
        <dbReference type="PROSITE" id="PS50850"/>
    </source>
</evidence>
<proteinExistence type="predicted"/>
<feature type="transmembrane region" description="Helical" evidence="6">
    <location>
        <begin position="358"/>
        <end position="378"/>
    </location>
</feature>
<gene>
    <name evidence="8" type="ORF">GW590_07840</name>
</gene>
<feature type="transmembrane region" description="Helical" evidence="6">
    <location>
        <begin position="210"/>
        <end position="239"/>
    </location>
</feature>
<dbReference type="CDD" id="cd17324">
    <property type="entry name" value="MFS_NepI_like"/>
    <property type="match status" value="1"/>
</dbReference>
<dbReference type="AlphaFoldDB" id="A0A848MI00"/>
<feature type="transmembrane region" description="Helical" evidence="6">
    <location>
        <begin position="77"/>
        <end position="94"/>
    </location>
</feature>
<dbReference type="InterPro" id="IPR011701">
    <property type="entry name" value="MFS"/>
</dbReference>
<dbReference type="InterPro" id="IPR050189">
    <property type="entry name" value="MFS_Efflux_Transporters"/>
</dbReference>
<evidence type="ECO:0000256" key="5">
    <source>
        <dbReference type="ARBA" id="ARBA00023136"/>
    </source>
</evidence>
<feature type="transmembrane region" description="Helical" evidence="6">
    <location>
        <begin position="100"/>
        <end position="123"/>
    </location>
</feature>
<keyword evidence="3 6" id="KW-0812">Transmembrane</keyword>
<keyword evidence="2" id="KW-1003">Cell membrane</keyword>
<dbReference type="GO" id="GO:0005886">
    <property type="term" value="C:plasma membrane"/>
    <property type="evidence" value="ECO:0007669"/>
    <property type="project" value="UniProtKB-SubCell"/>
</dbReference>
<organism evidence="8 9">
    <name type="scientific">Rouxiella aceris</name>
    <dbReference type="NCBI Taxonomy" id="2703884"/>
    <lineage>
        <taxon>Bacteria</taxon>
        <taxon>Pseudomonadati</taxon>
        <taxon>Pseudomonadota</taxon>
        <taxon>Gammaproteobacteria</taxon>
        <taxon>Enterobacterales</taxon>
        <taxon>Yersiniaceae</taxon>
        <taxon>Rouxiella</taxon>
    </lineage>
</organism>
<name>A0A848MI00_9GAMM</name>
<evidence type="ECO:0000256" key="1">
    <source>
        <dbReference type="ARBA" id="ARBA00004651"/>
    </source>
</evidence>
<protein>
    <submittedName>
        <fullName evidence="8">MFS transporter</fullName>
    </submittedName>
</protein>
<reference evidence="8 9" key="2">
    <citation type="submission" date="2020-06" db="EMBL/GenBank/DDBJ databases">
        <title>Polyphasic characterization of a Rahnella strain isolated from tree sap.</title>
        <authorList>
            <person name="Kim I.S."/>
        </authorList>
    </citation>
    <scope>NUCLEOTIDE SEQUENCE [LARGE SCALE GENOMIC DNA]</scope>
    <source>
        <strain evidence="8 9">SAP-1</strain>
    </source>
</reference>
<evidence type="ECO:0000313" key="8">
    <source>
        <dbReference type="EMBL" id="NMP26771.1"/>
    </source>
</evidence>
<feature type="transmembrane region" description="Helical" evidence="6">
    <location>
        <begin position="334"/>
        <end position="352"/>
    </location>
</feature>
<dbReference type="PANTHER" id="PTHR43124">
    <property type="entry name" value="PURINE EFFLUX PUMP PBUE"/>
    <property type="match status" value="1"/>
</dbReference>
<dbReference type="InterPro" id="IPR036259">
    <property type="entry name" value="MFS_trans_sf"/>
</dbReference>
<accession>A0A848MI00</accession>
<dbReference type="RefSeq" id="WP_169402460.1">
    <property type="nucleotide sequence ID" value="NZ_JAADJU010000003.1"/>
</dbReference>
<dbReference type="Pfam" id="PF07690">
    <property type="entry name" value="MFS_1"/>
    <property type="match status" value="1"/>
</dbReference>
<keyword evidence="4 6" id="KW-1133">Transmembrane helix</keyword>
<dbReference type="GO" id="GO:0022857">
    <property type="term" value="F:transmembrane transporter activity"/>
    <property type="evidence" value="ECO:0007669"/>
    <property type="project" value="InterPro"/>
</dbReference>
<sequence>MNDQNKLPVAGLLALAMTGFIAIMTETLPAGLLSQIGEDLGVSSAMAGQWVTAYAMGSLLAAIPLTLATRGWARRKALLTAVIGFLLFNTLSAFCKDYPLTLVARFFAGASAGLAWGLIAGYARRMVVPALQGRAMTLAMIGTPIALSLGVPVGTWFGMLVGWRSVFAIISLLTLLLIVWILLKVPNFPGEARQKSLSLSRVWQLPGIRAILWVIFAWITAHNILFTYIVPFLAIYGLTDQADRILLIFGISALLGIALTGWLVDRWLRTTVLASLLLFALVTLALGLFTASAVVLYCAMCIWGLTFGGAATLLQTASADAAGESTDVAQSMVVVAWNLAIAAGGITGGLLLEQQGAISFPWAMLLLLFSGLLVVFMARETGFKPGPRHAESVS</sequence>
<feature type="transmembrane region" description="Helical" evidence="6">
    <location>
        <begin position="163"/>
        <end position="183"/>
    </location>
</feature>
<dbReference type="EMBL" id="JAADJU010000003">
    <property type="protein sequence ID" value="NMP26771.1"/>
    <property type="molecule type" value="Genomic_DNA"/>
</dbReference>
<feature type="transmembrane region" description="Helical" evidence="6">
    <location>
        <begin position="135"/>
        <end position="157"/>
    </location>
</feature>
<feature type="transmembrane region" description="Helical" evidence="6">
    <location>
        <begin position="245"/>
        <end position="264"/>
    </location>
</feature>
<evidence type="ECO:0000256" key="3">
    <source>
        <dbReference type="ARBA" id="ARBA00022692"/>
    </source>
</evidence>
<reference evidence="8 9" key="1">
    <citation type="submission" date="2020-01" db="EMBL/GenBank/DDBJ databases">
        <authorList>
            <person name="Lee S.D."/>
        </authorList>
    </citation>
    <scope>NUCLEOTIDE SEQUENCE [LARGE SCALE GENOMIC DNA]</scope>
    <source>
        <strain evidence="8 9">SAP-1</strain>
    </source>
</reference>
<evidence type="ECO:0000256" key="6">
    <source>
        <dbReference type="SAM" id="Phobius"/>
    </source>
</evidence>
<comment type="subcellular location">
    <subcellularLocation>
        <location evidence="1">Cell membrane</location>
        <topology evidence="1">Multi-pass membrane protein</topology>
    </subcellularLocation>
</comment>
<feature type="transmembrane region" description="Helical" evidence="6">
    <location>
        <begin position="294"/>
        <end position="314"/>
    </location>
</feature>
<evidence type="ECO:0000313" key="9">
    <source>
        <dbReference type="Proteomes" id="UP000585363"/>
    </source>
</evidence>
<dbReference type="InterPro" id="IPR020846">
    <property type="entry name" value="MFS_dom"/>
</dbReference>
<feature type="transmembrane region" description="Helical" evidence="6">
    <location>
        <begin position="7"/>
        <end position="25"/>
    </location>
</feature>
<evidence type="ECO:0000256" key="4">
    <source>
        <dbReference type="ARBA" id="ARBA00022989"/>
    </source>
</evidence>
<dbReference type="Gene3D" id="1.20.1250.20">
    <property type="entry name" value="MFS general substrate transporter like domains"/>
    <property type="match status" value="1"/>
</dbReference>
<comment type="caution">
    <text evidence="8">The sequence shown here is derived from an EMBL/GenBank/DDBJ whole genome shotgun (WGS) entry which is preliminary data.</text>
</comment>
<keyword evidence="9" id="KW-1185">Reference proteome</keyword>
<dbReference type="SUPFAM" id="SSF103473">
    <property type="entry name" value="MFS general substrate transporter"/>
    <property type="match status" value="1"/>
</dbReference>
<dbReference type="PANTHER" id="PTHR43124:SF3">
    <property type="entry name" value="CHLORAMPHENICOL EFFLUX PUMP RV0191"/>
    <property type="match status" value="1"/>
</dbReference>
<keyword evidence="5 6" id="KW-0472">Membrane</keyword>
<dbReference type="PROSITE" id="PS50850">
    <property type="entry name" value="MFS"/>
    <property type="match status" value="1"/>
</dbReference>
<evidence type="ECO:0000256" key="2">
    <source>
        <dbReference type="ARBA" id="ARBA00022475"/>
    </source>
</evidence>